<keyword evidence="4" id="KW-0949">S-adenosyl-L-methionine</keyword>
<organism evidence="5 6">
    <name type="scientific">Cinara cedri</name>
    <dbReference type="NCBI Taxonomy" id="506608"/>
    <lineage>
        <taxon>Eukaryota</taxon>
        <taxon>Metazoa</taxon>
        <taxon>Ecdysozoa</taxon>
        <taxon>Arthropoda</taxon>
        <taxon>Hexapoda</taxon>
        <taxon>Insecta</taxon>
        <taxon>Pterygota</taxon>
        <taxon>Neoptera</taxon>
        <taxon>Paraneoptera</taxon>
        <taxon>Hemiptera</taxon>
        <taxon>Sternorrhyncha</taxon>
        <taxon>Aphidomorpha</taxon>
        <taxon>Aphidoidea</taxon>
        <taxon>Aphididae</taxon>
        <taxon>Lachninae</taxon>
        <taxon>Cinara</taxon>
    </lineage>
</organism>
<reference evidence="5 6" key="1">
    <citation type="submission" date="2019-08" db="EMBL/GenBank/DDBJ databases">
        <authorList>
            <person name="Alioto T."/>
            <person name="Alioto T."/>
            <person name="Gomez Garrido J."/>
        </authorList>
    </citation>
    <scope>NUCLEOTIDE SEQUENCE [LARGE SCALE GENOMIC DNA]</scope>
</reference>
<dbReference type="GO" id="GO:0070475">
    <property type="term" value="P:rRNA base methylation"/>
    <property type="evidence" value="ECO:0007669"/>
    <property type="project" value="TreeGrafter"/>
</dbReference>
<dbReference type="InterPro" id="IPR029063">
    <property type="entry name" value="SAM-dependent_MTases_sf"/>
</dbReference>
<protein>
    <submittedName>
        <fullName evidence="5">S-adenosyl-L-methionine-dependent methyltransferase,Ribosomal RNA small subunit</fullName>
    </submittedName>
</protein>
<name>A0A5E4NBG3_9HEMI</name>
<dbReference type="AlphaFoldDB" id="A0A5E4NBG3"/>
<dbReference type="SUPFAM" id="SSF81799">
    <property type="entry name" value="Putative methyltransferase TM0872, insert domain"/>
    <property type="match status" value="1"/>
</dbReference>
<dbReference type="HAMAP" id="MF_01007">
    <property type="entry name" value="16SrRNA_methyltr_H"/>
    <property type="match status" value="1"/>
</dbReference>
<dbReference type="Pfam" id="PF01795">
    <property type="entry name" value="Methyltransf_5"/>
    <property type="match status" value="1"/>
</dbReference>
<accession>A0A5E4NBG3</accession>
<dbReference type="Gene3D" id="1.10.150.170">
    <property type="entry name" value="Putative methyltransferase TM0872, insert domain"/>
    <property type="match status" value="1"/>
</dbReference>
<gene>
    <name evidence="5" type="ORF">CINCED_3A017706</name>
</gene>
<comment type="similarity">
    <text evidence="1">Belongs to the methyltransferase superfamily. RsmH family.</text>
</comment>
<evidence type="ECO:0000256" key="4">
    <source>
        <dbReference type="ARBA" id="ARBA00022691"/>
    </source>
</evidence>
<keyword evidence="2 5" id="KW-0489">Methyltransferase</keyword>
<evidence type="ECO:0000256" key="1">
    <source>
        <dbReference type="ARBA" id="ARBA00010396"/>
    </source>
</evidence>
<dbReference type="GO" id="GO:0071424">
    <property type="term" value="F:rRNA (cytosine-N4-)-methyltransferase activity"/>
    <property type="evidence" value="ECO:0007669"/>
    <property type="project" value="TreeGrafter"/>
</dbReference>
<evidence type="ECO:0000256" key="2">
    <source>
        <dbReference type="ARBA" id="ARBA00022603"/>
    </source>
</evidence>
<dbReference type="PANTHER" id="PTHR11265:SF0">
    <property type="entry name" value="12S RRNA N4-METHYLCYTIDINE METHYLTRANSFERASE"/>
    <property type="match status" value="1"/>
</dbReference>
<dbReference type="InterPro" id="IPR023397">
    <property type="entry name" value="SAM-dep_MeTrfase_MraW_recog"/>
</dbReference>
<dbReference type="InterPro" id="IPR002903">
    <property type="entry name" value="RsmH"/>
</dbReference>
<dbReference type="Gene3D" id="3.40.50.150">
    <property type="entry name" value="Vaccinia Virus protein VP39"/>
    <property type="match status" value="1"/>
</dbReference>
<dbReference type="PANTHER" id="PTHR11265">
    <property type="entry name" value="S-ADENOSYL-METHYLTRANSFERASE MRAW"/>
    <property type="match status" value="1"/>
</dbReference>
<keyword evidence="6" id="KW-1185">Reference proteome</keyword>
<dbReference type="Proteomes" id="UP000325440">
    <property type="component" value="Unassembled WGS sequence"/>
</dbReference>
<dbReference type="NCBIfam" id="TIGR00006">
    <property type="entry name" value="16S rRNA (cytosine(1402)-N(4))-methyltransferase RsmH"/>
    <property type="match status" value="1"/>
</dbReference>
<dbReference type="SUPFAM" id="SSF53335">
    <property type="entry name" value="S-adenosyl-L-methionine-dependent methyltransferases"/>
    <property type="match status" value="1"/>
</dbReference>
<proteinExistence type="inferred from homology"/>
<dbReference type="PIRSF" id="PIRSF004486">
    <property type="entry name" value="MraW"/>
    <property type="match status" value="1"/>
</dbReference>
<dbReference type="OrthoDB" id="16290at2759"/>
<evidence type="ECO:0000313" key="6">
    <source>
        <dbReference type="Proteomes" id="UP000325440"/>
    </source>
</evidence>
<dbReference type="EMBL" id="CABPRJ010001897">
    <property type="protein sequence ID" value="VVC39800.1"/>
    <property type="molecule type" value="Genomic_DNA"/>
</dbReference>
<evidence type="ECO:0000256" key="3">
    <source>
        <dbReference type="ARBA" id="ARBA00022679"/>
    </source>
</evidence>
<evidence type="ECO:0000313" key="5">
    <source>
        <dbReference type="EMBL" id="VVC39800.1"/>
    </source>
</evidence>
<keyword evidence="3 5" id="KW-0808">Transferase</keyword>
<dbReference type="CDD" id="cd02440">
    <property type="entry name" value="AdoMet_MTases"/>
    <property type="match status" value="1"/>
</dbReference>
<sequence>MTVTLLRTLFLKSRIKSVRQLSKRPHKPVLLEEAISYLSPQKAKCIIDMTFGAGGHTERILQENDSVVVYCLDRDPTACALAKQLSERYPNRVVPLKGKFSDLPFLLKTLGCKPNSFDGILFDFGASSMQFDTASRGFSISKNGPLDMRMDPEEQTITAADVLAKADQSDLYKIFKVYGEEKHSRKIANAVIEARYLFKHLKTTRDFCELVENVCDNERRTDMLQRPTHPATKVFQALRIFVNNELNEINHGILLANRYLKMGGVMVTVAFHSLEDTIVKRHLQGNIDDNTANILPLKYINPMQAYNKESMDAVKDSYWYQMHKHVITPSVEEVESNPRSRSARLRAAVKIK</sequence>